<organism evidence="1">
    <name type="scientific">viral metagenome</name>
    <dbReference type="NCBI Taxonomy" id="1070528"/>
    <lineage>
        <taxon>unclassified sequences</taxon>
        <taxon>metagenomes</taxon>
        <taxon>organismal metagenomes</taxon>
    </lineage>
</organism>
<dbReference type="EMBL" id="MN739708">
    <property type="protein sequence ID" value="QHT22230.1"/>
    <property type="molecule type" value="Genomic_DNA"/>
</dbReference>
<dbReference type="Pfam" id="PF13578">
    <property type="entry name" value="Methyltransf_24"/>
    <property type="match status" value="1"/>
</dbReference>
<dbReference type="SUPFAM" id="SSF53335">
    <property type="entry name" value="S-adenosyl-L-methionine-dependent methyltransferases"/>
    <property type="match status" value="1"/>
</dbReference>
<dbReference type="AlphaFoldDB" id="A0A6C0E0V9"/>
<accession>A0A6C0E0V9</accession>
<dbReference type="Gene3D" id="3.40.50.150">
    <property type="entry name" value="Vaccinia Virus protein VP39"/>
    <property type="match status" value="1"/>
</dbReference>
<name>A0A6C0E0V9_9ZZZZ</name>
<sequence length="195" mass="22839">MKFIFKGGHYTLCDNWHKLLPLETFTGPINYLEIGAYYGGNLIEVAKTYGKHPDSKLFAVDPWEDYDDYPEYKEKQGNIHETFMENIRCFKEVNDINDDKFTIVRGYSHKEVPKFKDNYFDVIYIDANHEPEYVLEDAIIAFRKVKVGGYMIFDDYGWGGPDMTKKGIDAFISGYHKRIETIGLERSQMIVKRTK</sequence>
<evidence type="ECO:0000313" key="1">
    <source>
        <dbReference type="EMBL" id="QHT22230.1"/>
    </source>
</evidence>
<evidence type="ECO:0008006" key="2">
    <source>
        <dbReference type="Google" id="ProtNLM"/>
    </source>
</evidence>
<protein>
    <recommendedName>
        <fullName evidence="2">Methyltransferase</fullName>
    </recommendedName>
</protein>
<proteinExistence type="predicted"/>
<reference evidence="1" key="1">
    <citation type="journal article" date="2020" name="Nature">
        <title>Giant virus diversity and host interactions through global metagenomics.</title>
        <authorList>
            <person name="Schulz F."/>
            <person name="Roux S."/>
            <person name="Paez-Espino D."/>
            <person name="Jungbluth S."/>
            <person name="Walsh D.A."/>
            <person name="Denef V.J."/>
            <person name="McMahon K.D."/>
            <person name="Konstantinidis K.T."/>
            <person name="Eloe-Fadrosh E.A."/>
            <person name="Kyrpides N.C."/>
            <person name="Woyke T."/>
        </authorList>
    </citation>
    <scope>NUCLEOTIDE SEQUENCE</scope>
    <source>
        <strain evidence="1">GVMAG-M-3300023179-107</strain>
    </source>
</reference>
<dbReference type="InterPro" id="IPR029063">
    <property type="entry name" value="SAM-dependent_MTases_sf"/>
</dbReference>